<keyword evidence="3 6" id="KW-0812">Transmembrane</keyword>
<name>A0A9X1SU72_9ACTN</name>
<evidence type="ECO:0000256" key="2">
    <source>
        <dbReference type="ARBA" id="ARBA00022448"/>
    </source>
</evidence>
<dbReference type="InterPro" id="IPR000515">
    <property type="entry name" value="MetI-like"/>
</dbReference>
<dbReference type="RefSeq" id="WP_231443101.1">
    <property type="nucleotide sequence ID" value="NZ_JAJOMB010000008.1"/>
</dbReference>
<dbReference type="SUPFAM" id="SSF161098">
    <property type="entry name" value="MetI-like"/>
    <property type="match status" value="1"/>
</dbReference>
<dbReference type="Pfam" id="PF00528">
    <property type="entry name" value="BPD_transp_1"/>
    <property type="match status" value="1"/>
</dbReference>
<evidence type="ECO:0000256" key="5">
    <source>
        <dbReference type="ARBA" id="ARBA00023136"/>
    </source>
</evidence>
<feature type="transmembrane region" description="Helical" evidence="6">
    <location>
        <begin position="54"/>
        <end position="74"/>
    </location>
</feature>
<evidence type="ECO:0000259" key="7">
    <source>
        <dbReference type="PROSITE" id="PS50928"/>
    </source>
</evidence>
<reference evidence="8" key="1">
    <citation type="submission" date="2021-11" db="EMBL/GenBank/DDBJ databases">
        <title>Streptomyces corallinus and Kineosporia corallina sp. nov., two new coral-derived marine actinobacteria.</title>
        <authorList>
            <person name="Buangrab K."/>
            <person name="Sutthacheep M."/>
            <person name="Yeemin T."/>
            <person name="Harunari E."/>
            <person name="Igarashi Y."/>
            <person name="Sripreechasak P."/>
            <person name="Kanchanasin P."/>
            <person name="Tanasupawat S."/>
            <person name="Phongsopitanun W."/>
        </authorList>
    </citation>
    <scope>NUCLEOTIDE SEQUENCE</scope>
    <source>
        <strain evidence="8">JCM 31032</strain>
    </source>
</reference>
<feature type="transmembrane region" description="Helical" evidence="6">
    <location>
        <begin position="133"/>
        <end position="159"/>
    </location>
</feature>
<feature type="transmembrane region" description="Helical" evidence="6">
    <location>
        <begin position="20"/>
        <end position="42"/>
    </location>
</feature>
<keyword evidence="4 6" id="KW-1133">Transmembrane helix</keyword>
<feature type="transmembrane region" description="Helical" evidence="6">
    <location>
        <begin position="179"/>
        <end position="205"/>
    </location>
</feature>
<dbReference type="InterPro" id="IPR051204">
    <property type="entry name" value="ABC_transp_perm/SBD"/>
</dbReference>
<dbReference type="Proteomes" id="UP001138997">
    <property type="component" value="Unassembled WGS sequence"/>
</dbReference>
<proteinExistence type="inferred from homology"/>
<dbReference type="Gene3D" id="1.10.3720.10">
    <property type="entry name" value="MetI-like"/>
    <property type="match status" value="1"/>
</dbReference>
<evidence type="ECO:0000313" key="8">
    <source>
        <dbReference type="EMBL" id="MCD5312657.1"/>
    </source>
</evidence>
<keyword evidence="2 6" id="KW-0813">Transport</keyword>
<dbReference type="PROSITE" id="PS50928">
    <property type="entry name" value="ABC_TM1"/>
    <property type="match status" value="1"/>
</dbReference>
<evidence type="ECO:0000256" key="4">
    <source>
        <dbReference type="ARBA" id="ARBA00022989"/>
    </source>
</evidence>
<keyword evidence="9" id="KW-1185">Reference proteome</keyword>
<comment type="caution">
    <text evidence="8">The sequence shown here is derived from an EMBL/GenBank/DDBJ whole genome shotgun (WGS) entry which is preliminary data.</text>
</comment>
<evidence type="ECO:0000256" key="6">
    <source>
        <dbReference type="RuleBase" id="RU363032"/>
    </source>
</evidence>
<dbReference type="GO" id="GO:0005886">
    <property type="term" value="C:plasma membrane"/>
    <property type="evidence" value="ECO:0007669"/>
    <property type="project" value="UniProtKB-SubCell"/>
</dbReference>
<dbReference type="PANTHER" id="PTHR30177:SF4">
    <property type="entry name" value="OSMOPROTECTANT IMPORT PERMEASE PROTEIN OSMW"/>
    <property type="match status" value="1"/>
</dbReference>
<accession>A0A9X1SU72</accession>
<comment type="similarity">
    <text evidence="6">Belongs to the binding-protein-dependent transport system permease family.</text>
</comment>
<gene>
    <name evidence="8" type="ORF">LR394_17250</name>
</gene>
<feature type="transmembrane region" description="Helical" evidence="6">
    <location>
        <begin position="80"/>
        <end position="101"/>
    </location>
</feature>
<dbReference type="InterPro" id="IPR035906">
    <property type="entry name" value="MetI-like_sf"/>
</dbReference>
<organism evidence="8 9">
    <name type="scientific">Kineosporia babensis</name>
    <dbReference type="NCBI Taxonomy" id="499548"/>
    <lineage>
        <taxon>Bacteria</taxon>
        <taxon>Bacillati</taxon>
        <taxon>Actinomycetota</taxon>
        <taxon>Actinomycetes</taxon>
        <taxon>Kineosporiales</taxon>
        <taxon>Kineosporiaceae</taxon>
        <taxon>Kineosporia</taxon>
    </lineage>
</organism>
<dbReference type="AlphaFoldDB" id="A0A9X1SU72"/>
<evidence type="ECO:0000256" key="3">
    <source>
        <dbReference type="ARBA" id="ARBA00022692"/>
    </source>
</evidence>
<sequence length="215" mass="22891">MINYLKNNPDNVSEWFFAHVWLSVVPVVLGLIIALPIGWVASHYRWTYPPITNLAGLLYTVPSLALFIIMPSILGTKILSPINMVVALTVYSVALLVRVVADGLNSVAPDVRAAATAMGFTGLGRFLKVDLPIAVPVITAGLRVATVSNVSLVSIGALIGVPQLGSLFTTGFSRYIPGIVLLGIVLCLVLALVLDGLIILGGRLLTPWQRAVAKR</sequence>
<keyword evidence="5 6" id="KW-0472">Membrane</keyword>
<dbReference type="EMBL" id="JAJOMB010000008">
    <property type="protein sequence ID" value="MCD5312657.1"/>
    <property type="molecule type" value="Genomic_DNA"/>
</dbReference>
<comment type="subcellular location">
    <subcellularLocation>
        <location evidence="6">Cell membrane</location>
        <topology evidence="6">Multi-pass membrane protein</topology>
    </subcellularLocation>
    <subcellularLocation>
        <location evidence="1">Membrane</location>
        <topology evidence="1">Multi-pass membrane protein</topology>
    </subcellularLocation>
</comment>
<dbReference type="CDD" id="cd06261">
    <property type="entry name" value="TM_PBP2"/>
    <property type="match status" value="1"/>
</dbReference>
<dbReference type="GO" id="GO:0031460">
    <property type="term" value="P:glycine betaine transport"/>
    <property type="evidence" value="ECO:0007669"/>
    <property type="project" value="TreeGrafter"/>
</dbReference>
<evidence type="ECO:0000256" key="1">
    <source>
        <dbReference type="ARBA" id="ARBA00004141"/>
    </source>
</evidence>
<dbReference type="PANTHER" id="PTHR30177">
    <property type="entry name" value="GLYCINE BETAINE/L-PROLINE TRANSPORT SYSTEM PERMEASE PROTEIN PROW"/>
    <property type="match status" value="1"/>
</dbReference>
<feature type="domain" description="ABC transmembrane type-1" evidence="7">
    <location>
        <begin position="16"/>
        <end position="198"/>
    </location>
</feature>
<dbReference type="GO" id="GO:0055085">
    <property type="term" value="P:transmembrane transport"/>
    <property type="evidence" value="ECO:0007669"/>
    <property type="project" value="InterPro"/>
</dbReference>
<protein>
    <submittedName>
        <fullName evidence="8">ABC transporter permease</fullName>
    </submittedName>
</protein>
<evidence type="ECO:0000313" key="9">
    <source>
        <dbReference type="Proteomes" id="UP001138997"/>
    </source>
</evidence>